<dbReference type="AlphaFoldDB" id="A0AAV7AW08"/>
<sequence length="99" mass="11012">MVEVGMSGLAALGDWCSSTDQVPHCALCMFWLTMMYKLCVSNVGQCFGNLCMAPSVWPPILYLSPKKCVSSYIVESLPVNGSMSQSLLWRFCKVCLTWM</sequence>
<dbReference type="Proteomes" id="UP000824782">
    <property type="component" value="Unassembled WGS sequence"/>
</dbReference>
<gene>
    <name evidence="1" type="ORF">GDO81_016369</name>
</gene>
<organism evidence="1 2">
    <name type="scientific">Engystomops pustulosus</name>
    <name type="common">Tungara frog</name>
    <name type="synonym">Physalaemus pustulosus</name>
    <dbReference type="NCBI Taxonomy" id="76066"/>
    <lineage>
        <taxon>Eukaryota</taxon>
        <taxon>Metazoa</taxon>
        <taxon>Chordata</taxon>
        <taxon>Craniata</taxon>
        <taxon>Vertebrata</taxon>
        <taxon>Euteleostomi</taxon>
        <taxon>Amphibia</taxon>
        <taxon>Batrachia</taxon>
        <taxon>Anura</taxon>
        <taxon>Neobatrachia</taxon>
        <taxon>Hyloidea</taxon>
        <taxon>Leptodactylidae</taxon>
        <taxon>Leiuperinae</taxon>
        <taxon>Engystomops</taxon>
    </lineage>
</organism>
<keyword evidence="2" id="KW-1185">Reference proteome</keyword>
<dbReference type="EMBL" id="WNYA01000007">
    <property type="protein sequence ID" value="KAG8564213.1"/>
    <property type="molecule type" value="Genomic_DNA"/>
</dbReference>
<comment type="caution">
    <text evidence="1">The sequence shown here is derived from an EMBL/GenBank/DDBJ whole genome shotgun (WGS) entry which is preliminary data.</text>
</comment>
<accession>A0AAV7AW08</accession>
<evidence type="ECO:0000313" key="2">
    <source>
        <dbReference type="Proteomes" id="UP000824782"/>
    </source>
</evidence>
<reference evidence="1" key="1">
    <citation type="thesis" date="2020" institute="ProQuest LLC" country="789 East Eisenhower Parkway, Ann Arbor, MI, USA">
        <title>Comparative Genomics and Chromosome Evolution.</title>
        <authorList>
            <person name="Mudd A.B."/>
        </authorList>
    </citation>
    <scope>NUCLEOTIDE SEQUENCE</scope>
    <source>
        <strain evidence="1">237g6f4</strain>
        <tissue evidence="1">Blood</tissue>
    </source>
</reference>
<evidence type="ECO:0000313" key="1">
    <source>
        <dbReference type="EMBL" id="KAG8564213.1"/>
    </source>
</evidence>
<protein>
    <submittedName>
        <fullName evidence="1">Uncharacterized protein</fullName>
    </submittedName>
</protein>
<proteinExistence type="predicted"/>
<name>A0AAV7AW08_ENGPU</name>